<dbReference type="Proteomes" id="UP001589890">
    <property type="component" value="Unassembled WGS sequence"/>
</dbReference>
<dbReference type="Gene3D" id="3.90.1200.10">
    <property type="match status" value="1"/>
</dbReference>
<keyword evidence="3" id="KW-1185">Reference proteome</keyword>
<dbReference type="Pfam" id="PF01636">
    <property type="entry name" value="APH"/>
    <property type="match status" value="1"/>
</dbReference>
<name>A0ABV6QL66_9ACTN</name>
<evidence type="ECO:0000313" key="2">
    <source>
        <dbReference type="EMBL" id="MFC0625374.1"/>
    </source>
</evidence>
<dbReference type="EMBL" id="JBHLTC010000018">
    <property type="protein sequence ID" value="MFC0625374.1"/>
    <property type="molecule type" value="Genomic_DNA"/>
</dbReference>
<dbReference type="SUPFAM" id="SSF56112">
    <property type="entry name" value="Protein kinase-like (PK-like)"/>
    <property type="match status" value="1"/>
</dbReference>
<feature type="domain" description="Aminoglycoside phosphotransferase" evidence="1">
    <location>
        <begin position="58"/>
        <end position="252"/>
    </location>
</feature>
<protein>
    <submittedName>
        <fullName evidence="2">Phosphotransferase family protein</fullName>
    </submittedName>
</protein>
<dbReference type="InterPro" id="IPR002575">
    <property type="entry name" value="Aminoglycoside_PTrfase"/>
</dbReference>
<reference evidence="2 3" key="1">
    <citation type="submission" date="2024-09" db="EMBL/GenBank/DDBJ databases">
        <authorList>
            <person name="Sun Q."/>
            <person name="Mori K."/>
        </authorList>
    </citation>
    <scope>NUCLEOTIDE SEQUENCE [LARGE SCALE GENOMIC DNA]</scope>
    <source>
        <strain evidence="2 3">CGMCC 1.15906</strain>
    </source>
</reference>
<dbReference type="RefSeq" id="WP_380047722.1">
    <property type="nucleotide sequence ID" value="NZ_JBHLTC010000018.1"/>
</dbReference>
<sequence length="328" mass="35266">MNQPPAVDYAATSARPGWNELPAELQQALVVALGTEIAEAGPSVGSGFTGGFAAPLRLADGREVFVKAAADDMHAYGAYQREAELVPALPRAIAIPPIVATAHATSDGKAWFAVAAKRIHGRLPGTPWTETDFARVTASCEVMATSLTPSPVPGLESLVQDIESGGLPVAEFARLRDTGEDVPDGFQPWLPHRLDELVKLIELYPEALAGTSAMHGDLRPDNLLVDESGTCWTVDWNWLGLGPAWADWVGLLPVAHHHGIDTASTVANSPLTADVPPEHLDCWVAAVASYMLTALHEPPPPGCTPELRRHQRLMGWTFLEWLAIRRGW</sequence>
<gene>
    <name evidence="2" type="ORF">ACFFGN_14940</name>
</gene>
<evidence type="ECO:0000259" key="1">
    <source>
        <dbReference type="Pfam" id="PF01636"/>
    </source>
</evidence>
<organism evidence="2 3">
    <name type="scientific">Kribbella deserti</name>
    <dbReference type="NCBI Taxonomy" id="1926257"/>
    <lineage>
        <taxon>Bacteria</taxon>
        <taxon>Bacillati</taxon>
        <taxon>Actinomycetota</taxon>
        <taxon>Actinomycetes</taxon>
        <taxon>Propionibacteriales</taxon>
        <taxon>Kribbellaceae</taxon>
        <taxon>Kribbella</taxon>
    </lineage>
</organism>
<accession>A0ABV6QL66</accession>
<comment type="caution">
    <text evidence="2">The sequence shown here is derived from an EMBL/GenBank/DDBJ whole genome shotgun (WGS) entry which is preliminary data.</text>
</comment>
<evidence type="ECO:0000313" key="3">
    <source>
        <dbReference type="Proteomes" id="UP001589890"/>
    </source>
</evidence>
<dbReference type="InterPro" id="IPR011009">
    <property type="entry name" value="Kinase-like_dom_sf"/>
</dbReference>
<proteinExistence type="predicted"/>